<protein>
    <submittedName>
        <fullName evidence="2">Uncharacterized protein</fullName>
    </submittedName>
</protein>
<keyword evidence="3" id="KW-1185">Reference proteome</keyword>
<gene>
    <name evidence="2" type="ORF">WOLCODRAFT_163528</name>
</gene>
<evidence type="ECO:0000256" key="1">
    <source>
        <dbReference type="SAM" id="MobiDB-lite"/>
    </source>
</evidence>
<feature type="region of interest" description="Disordered" evidence="1">
    <location>
        <begin position="160"/>
        <end position="181"/>
    </location>
</feature>
<name>A0A2H3JIT6_WOLCO</name>
<feature type="compositionally biased region" description="Gly residues" evidence="1">
    <location>
        <begin position="168"/>
        <end position="181"/>
    </location>
</feature>
<dbReference type="Proteomes" id="UP000218811">
    <property type="component" value="Unassembled WGS sequence"/>
</dbReference>
<sequence length="181" mass="19466">MCTTSFGTYARTKVGASVEEVKPELAKEGIINRPVQPRHTPTFLAAGRAEACTAACIKCAGTDIPAVPVMTGCRSVRACTTSALRRSNSTRTASGPEPVYYYESHDGRTREIHSVDDIDGRYPSQKLCTAHCNVSTVYSDTDVDLAVDRQGYPALLARRRRDNPSEMTGGGGPTIEFGYGA</sequence>
<reference evidence="2 3" key="1">
    <citation type="journal article" date="2012" name="Science">
        <title>The Paleozoic origin of enzymatic lignin decomposition reconstructed from 31 fungal genomes.</title>
        <authorList>
            <person name="Floudas D."/>
            <person name="Binder M."/>
            <person name="Riley R."/>
            <person name="Barry K."/>
            <person name="Blanchette R.A."/>
            <person name="Henrissat B."/>
            <person name="Martinez A.T."/>
            <person name="Otillar R."/>
            <person name="Spatafora J.W."/>
            <person name="Yadav J.S."/>
            <person name="Aerts A."/>
            <person name="Benoit I."/>
            <person name="Boyd A."/>
            <person name="Carlson A."/>
            <person name="Copeland A."/>
            <person name="Coutinho P.M."/>
            <person name="de Vries R.P."/>
            <person name="Ferreira P."/>
            <person name="Findley K."/>
            <person name="Foster B."/>
            <person name="Gaskell J."/>
            <person name="Glotzer D."/>
            <person name="Gorecki P."/>
            <person name="Heitman J."/>
            <person name="Hesse C."/>
            <person name="Hori C."/>
            <person name="Igarashi K."/>
            <person name="Jurgens J.A."/>
            <person name="Kallen N."/>
            <person name="Kersten P."/>
            <person name="Kohler A."/>
            <person name="Kuees U."/>
            <person name="Kumar T.K.A."/>
            <person name="Kuo A."/>
            <person name="LaButti K."/>
            <person name="Larrondo L.F."/>
            <person name="Lindquist E."/>
            <person name="Ling A."/>
            <person name="Lombard V."/>
            <person name="Lucas S."/>
            <person name="Lundell T."/>
            <person name="Martin R."/>
            <person name="McLaughlin D.J."/>
            <person name="Morgenstern I."/>
            <person name="Morin E."/>
            <person name="Murat C."/>
            <person name="Nagy L.G."/>
            <person name="Nolan M."/>
            <person name="Ohm R.A."/>
            <person name="Patyshakuliyeva A."/>
            <person name="Rokas A."/>
            <person name="Ruiz-Duenas F.J."/>
            <person name="Sabat G."/>
            <person name="Salamov A."/>
            <person name="Samejima M."/>
            <person name="Schmutz J."/>
            <person name="Slot J.C."/>
            <person name="St John F."/>
            <person name="Stenlid J."/>
            <person name="Sun H."/>
            <person name="Sun S."/>
            <person name="Syed K."/>
            <person name="Tsang A."/>
            <person name="Wiebenga A."/>
            <person name="Young D."/>
            <person name="Pisabarro A."/>
            <person name="Eastwood D.C."/>
            <person name="Martin F."/>
            <person name="Cullen D."/>
            <person name="Grigoriev I.V."/>
            <person name="Hibbett D.S."/>
        </authorList>
    </citation>
    <scope>NUCLEOTIDE SEQUENCE [LARGE SCALE GENOMIC DNA]</scope>
    <source>
        <strain evidence="2 3">MD-104</strain>
    </source>
</reference>
<dbReference type="AlphaFoldDB" id="A0A2H3JIT6"/>
<organism evidence="2 3">
    <name type="scientific">Wolfiporia cocos (strain MD-104)</name>
    <name type="common">Brown rot fungus</name>
    <dbReference type="NCBI Taxonomy" id="742152"/>
    <lineage>
        <taxon>Eukaryota</taxon>
        <taxon>Fungi</taxon>
        <taxon>Dikarya</taxon>
        <taxon>Basidiomycota</taxon>
        <taxon>Agaricomycotina</taxon>
        <taxon>Agaricomycetes</taxon>
        <taxon>Polyporales</taxon>
        <taxon>Phaeolaceae</taxon>
        <taxon>Wolfiporia</taxon>
    </lineage>
</organism>
<evidence type="ECO:0000313" key="2">
    <source>
        <dbReference type="EMBL" id="PCH42110.1"/>
    </source>
</evidence>
<accession>A0A2H3JIT6</accession>
<evidence type="ECO:0000313" key="3">
    <source>
        <dbReference type="Proteomes" id="UP000218811"/>
    </source>
</evidence>
<proteinExistence type="predicted"/>
<dbReference type="EMBL" id="KB468124">
    <property type="protein sequence ID" value="PCH42110.1"/>
    <property type="molecule type" value="Genomic_DNA"/>
</dbReference>